<dbReference type="EMBL" id="QEAP01000031">
    <property type="protein sequence ID" value="TPX77000.1"/>
    <property type="molecule type" value="Genomic_DNA"/>
</dbReference>
<feature type="domain" description="G-patch" evidence="2">
    <location>
        <begin position="153"/>
        <end position="206"/>
    </location>
</feature>
<reference evidence="3 4" key="1">
    <citation type="journal article" date="2019" name="Sci. Rep.">
        <title>Comparative genomics of chytrid fungi reveal insights into the obligate biotrophic and pathogenic lifestyle of Synchytrium endobioticum.</title>
        <authorList>
            <person name="van de Vossenberg B.T.L.H."/>
            <person name="Warris S."/>
            <person name="Nguyen H.D.T."/>
            <person name="van Gent-Pelzer M.P.E."/>
            <person name="Joly D.L."/>
            <person name="van de Geest H.C."/>
            <person name="Bonants P.J.M."/>
            <person name="Smith D.S."/>
            <person name="Levesque C.A."/>
            <person name="van der Lee T.A.J."/>
        </authorList>
    </citation>
    <scope>NUCLEOTIDE SEQUENCE [LARGE SCALE GENOMIC DNA]</scope>
    <source>
        <strain evidence="3 4">CBS 675.73</strain>
    </source>
</reference>
<dbReference type="OrthoDB" id="4822at2759"/>
<evidence type="ECO:0000256" key="1">
    <source>
        <dbReference type="SAM" id="MobiDB-lite"/>
    </source>
</evidence>
<protein>
    <recommendedName>
        <fullName evidence="2">G-patch domain-containing protein</fullName>
    </recommendedName>
</protein>
<evidence type="ECO:0000313" key="3">
    <source>
        <dbReference type="EMBL" id="TPX77000.1"/>
    </source>
</evidence>
<dbReference type="Proteomes" id="UP000320333">
    <property type="component" value="Unassembled WGS sequence"/>
</dbReference>
<organism evidence="3 4">
    <name type="scientific">Chytriomyces confervae</name>
    <dbReference type="NCBI Taxonomy" id="246404"/>
    <lineage>
        <taxon>Eukaryota</taxon>
        <taxon>Fungi</taxon>
        <taxon>Fungi incertae sedis</taxon>
        <taxon>Chytridiomycota</taxon>
        <taxon>Chytridiomycota incertae sedis</taxon>
        <taxon>Chytridiomycetes</taxon>
        <taxon>Chytridiales</taxon>
        <taxon>Chytriomycetaceae</taxon>
        <taxon>Chytriomyces</taxon>
    </lineage>
</organism>
<dbReference type="PROSITE" id="PS50174">
    <property type="entry name" value="G_PATCH"/>
    <property type="match status" value="1"/>
</dbReference>
<comment type="caution">
    <text evidence="3">The sequence shown here is derived from an EMBL/GenBank/DDBJ whole genome shotgun (WGS) entry which is preliminary data.</text>
</comment>
<proteinExistence type="predicted"/>
<dbReference type="InterPro" id="IPR000467">
    <property type="entry name" value="G_patch_dom"/>
</dbReference>
<dbReference type="Pfam" id="PF01585">
    <property type="entry name" value="G-patch"/>
    <property type="match status" value="1"/>
</dbReference>
<dbReference type="SMART" id="SM00443">
    <property type="entry name" value="G_patch"/>
    <property type="match status" value="1"/>
</dbReference>
<evidence type="ECO:0000313" key="4">
    <source>
        <dbReference type="Proteomes" id="UP000320333"/>
    </source>
</evidence>
<accession>A0A507FMQ1</accession>
<dbReference type="GO" id="GO:0003676">
    <property type="term" value="F:nucleic acid binding"/>
    <property type="evidence" value="ECO:0007669"/>
    <property type="project" value="InterPro"/>
</dbReference>
<name>A0A507FMQ1_9FUNG</name>
<dbReference type="PANTHER" id="PTHR20923:SF1">
    <property type="entry name" value="G PATCH DOMAIN AND ANKYRIN REPEAT-CONTAINING PROTEIN 1"/>
    <property type="match status" value="1"/>
</dbReference>
<feature type="region of interest" description="Disordered" evidence="1">
    <location>
        <begin position="75"/>
        <end position="97"/>
    </location>
</feature>
<dbReference type="InterPro" id="IPR039146">
    <property type="entry name" value="GPANK1"/>
</dbReference>
<evidence type="ECO:0000259" key="2">
    <source>
        <dbReference type="PROSITE" id="PS50174"/>
    </source>
</evidence>
<keyword evidence="4" id="KW-1185">Reference proteome</keyword>
<dbReference type="AlphaFoldDB" id="A0A507FMQ1"/>
<dbReference type="PANTHER" id="PTHR20923">
    <property type="entry name" value="BAT4 PROTEIN-RELATED"/>
    <property type="match status" value="1"/>
</dbReference>
<sequence>MTEPNCWDRYVQLSGQRVVRFHPAQSDPHPVPASAASDDGESSAHLYRSIIASTVPVAAHLSNAQFLKRINRKKRQLDSSDAVSSTAEESKDASTSVVSQSISSLASTSHCSLCETTIPTTQLDTHHTQTCHLMAAMEKEDNTQRPVIYAFSEKDTGYRMLQKHGWKHGDVLGNSETLQHPARSRLRAPIAPKIKRDQAGLGKAVKADDSLKVMKRVGDSFRAQIRDQVEAMAASKRGGVPAAVSVRTRSDILKEDKETRQKGIALLSYLNN</sequence>
<gene>
    <name evidence="3" type="ORF">CcCBS67573_g01742</name>
</gene>